<keyword evidence="4" id="KW-1185">Reference proteome</keyword>
<dbReference type="EMBL" id="MCHX01000021">
    <property type="protein sequence ID" value="OFJ53713.1"/>
    <property type="molecule type" value="Genomic_DNA"/>
</dbReference>
<dbReference type="InterPro" id="IPR007410">
    <property type="entry name" value="LpqE-like"/>
</dbReference>
<evidence type="ECO:0008006" key="5">
    <source>
        <dbReference type="Google" id="ProtNLM"/>
    </source>
</evidence>
<gene>
    <name evidence="3" type="ORF">BEL07_10800</name>
</gene>
<evidence type="ECO:0000313" key="3">
    <source>
        <dbReference type="EMBL" id="OFJ53713.1"/>
    </source>
</evidence>
<evidence type="ECO:0000313" key="4">
    <source>
        <dbReference type="Proteomes" id="UP000178953"/>
    </source>
</evidence>
<proteinExistence type="predicted"/>
<keyword evidence="2" id="KW-0732">Signal</keyword>
<accession>A0A1E8Q556</accession>
<dbReference type="PROSITE" id="PS51257">
    <property type="entry name" value="PROKAR_LIPOPROTEIN"/>
    <property type="match status" value="1"/>
</dbReference>
<dbReference type="RefSeq" id="WP_070353101.1">
    <property type="nucleotide sequence ID" value="NZ_CP043474.1"/>
</dbReference>
<protein>
    <recommendedName>
        <fullName evidence="5">Lipoprotein LpqE</fullName>
    </recommendedName>
</protein>
<comment type="caution">
    <text evidence="3">The sequence shown here is derived from an EMBL/GenBank/DDBJ whole genome shotgun (WGS) entry which is preliminary data.</text>
</comment>
<name>A0A1E8Q556_9MYCO</name>
<feature type="chain" id="PRO_5038851158" description="Lipoprotein LpqE" evidence="2">
    <location>
        <begin position="28"/>
        <end position="204"/>
    </location>
</feature>
<dbReference type="Pfam" id="PF04314">
    <property type="entry name" value="PCuAC"/>
    <property type="match status" value="1"/>
</dbReference>
<dbReference type="AlphaFoldDB" id="A0A1E8Q556"/>
<dbReference type="OrthoDB" id="5188566at2"/>
<reference evidence="3 4" key="1">
    <citation type="submission" date="2016-09" db="EMBL/GenBank/DDBJ databases">
        <title>genome sequence of Mycobacterium sp. 739 SCH.</title>
        <authorList>
            <person name="Greninger A.L."/>
            <person name="Qin X."/>
            <person name="Jerome K."/>
            <person name="Vora S."/>
            <person name="Quinn K."/>
        </authorList>
    </citation>
    <scope>NUCLEOTIDE SEQUENCE [LARGE SCALE GENOMIC DNA]</scope>
    <source>
        <strain evidence="3 4">SCH</strain>
    </source>
</reference>
<feature type="region of interest" description="Disordered" evidence="1">
    <location>
        <begin position="177"/>
        <end position="204"/>
    </location>
</feature>
<evidence type="ECO:0000256" key="2">
    <source>
        <dbReference type="SAM" id="SignalP"/>
    </source>
</evidence>
<dbReference type="Proteomes" id="UP000178953">
    <property type="component" value="Unassembled WGS sequence"/>
</dbReference>
<sequence>MDRSRSRTFAVRSGLAACGLAAAVVLSGCGAGQISQTAMQMPAVNGTNAWVGQPNYGIALRNLHLRAPQQGDVVAPGSTADLIFVAVNGSADAPDRLVSITSDYGRVTLTGNGAVPAGGTLVVGTPDGQISPLEAVEAASTVEARVTLTKPISNGLNYDFTFTFERAGSSTVAVPISAGEAQRRDPEPADAGLGDEQGVDGGGH</sequence>
<evidence type="ECO:0000256" key="1">
    <source>
        <dbReference type="SAM" id="MobiDB-lite"/>
    </source>
</evidence>
<dbReference type="InterPro" id="IPR036182">
    <property type="entry name" value="PCuAC_sf"/>
</dbReference>
<feature type="signal peptide" evidence="2">
    <location>
        <begin position="1"/>
        <end position="27"/>
    </location>
</feature>
<organism evidence="3 4">
    <name type="scientific">Mycolicibacterium grossiae</name>
    <dbReference type="NCBI Taxonomy" id="1552759"/>
    <lineage>
        <taxon>Bacteria</taxon>
        <taxon>Bacillati</taxon>
        <taxon>Actinomycetota</taxon>
        <taxon>Actinomycetes</taxon>
        <taxon>Mycobacteriales</taxon>
        <taxon>Mycobacteriaceae</taxon>
        <taxon>Mycolicibacterium</taxon>
    </lineage>
</organism>
<dbReference type="Gene3D" id="2.60.40.1890">
    <property type="entry name" value="PCu(A)C copper chaperone"/>
    <property type="match status" value="1"/>
</dbReference>